<sequence>MTNSTIGDTLLHKIKDAVPKSSDHEDRFEHFMESLPQGNILKWINMVEAWEMDRNKPNPFAWTVASKTVKSCLYAQARNSTESMTLITPTPNTTHTNTLKFVAGF</sequence>
<reference evidence="1" key="1">
    <citation type="submission" date="2023-06" db="EMBL/GenBank/DDBJ databases">
        <authorList>
            <consortium name="Lawrence Berkeley National Laboratory"/>
            <person name="Ahrendt S."/>
            <person name="Sahu N."/>
            <person name="Indic B."/>
            <person name="Wong-Bajracharya J."/>
            <person name="Merenyi Z."/>
            <person name="Ke H.-M."/>
            <person name="Monk M."/>
            <person name="Kocsube S."/>
            <person name="Drula E."/>
            <person name="Lipzen A."/>
            <person name="Balint B."/>
            <person name="Henrissat B."/>
            <person name="Andreopoulos B."/>
            <person name="Martin F.M."/>
            <person name="Harder C.B."/>
            <person name="Rigling D."/>
            <person name="Ford K.L."/>
            <person name="Foster G.D."/>
            <person name="Pangilinan J."/>
            <person name="Papanicolaou A."/>
            <person name="Barry K."/>
            <person name="LaButti K."/>
            <person name="Viragh M."/>
            <person name="Koriabine M."/>
            <person name="Yan M."/>
            <person name="Riley R."/>
            <person name="Champramary S."/>
            <person name="Plett K.L."/>
            <person name="Tsai I.J."/>
            <person name="Slot J."/>
            <person name="Sipos G."/>
            <person name="Plett J."/>
            <person name="Nagy L.G."/>
            <person name="Grigoriev I.V."/>
        </authorList>
    </citation>
    <scope>NUCLEOTIDE SEQUENCE</scope>
    <source>
        <strain evidence="1">HWK02</strain>
    </source>
</reference>
<comment type="caution">
    <text evidence="1">The sequence shown here is derived from an EMBL/GenBank/DDBJ whole genome shotgun (WGS) entry which is preliminary data.</text>
</comment>
<protein>
    <submittedName>
        <fullName evidence="1">Uncharacterized protein</fullName>
    </submittedName>
</protein>
<dbReference type="AlphaFoldDB" id="A0AA39UR42"/>
<dbReference type="Proteomes" id="UP001175228">
    <property type="component" value="Unassembled WGS sequence"/>
</dbReference>
<dbReference type="EMBL" id="JAUEPU010000023">
    <property type="protein sequence ID" value="KAK0493739.1"/>
    <property type="molecule type" value="Genomic_DNA"/>
</dbReference>
<accession>A0AA39UR42</accession>
<proteinExistence type="predicted"/>
<name>A0AA39UR42_9AGAR</name>
<evidence type="ECO:0000313" key="1">
    <source>
        <dbReference type="EMBL" id="KAK0493739.1"/>
    </source>
</evidence>
<organism evidence="1 2">
    <name type="scientific">Armillaria luteobubalina</name>
    <dbReference type="NCBI Taxonomy" id="153913"/>
    <lineage>
        <taxon>Eukaryota</taxon>
        <taxon>Fungi</taxon>
        <taxon>Dikarya</taxon>
        <taxon>Basidiomycota</taxon>
        <taxon>Agaricomycotina</taxon>
        <taxon>Agaricomycetes</taxon>
        <taxon>Agaricomycetidae</taxon>
        <taxon>Agaricales</taxon>
        <taxon>Marasmiineae</taxon>
        <taxon>Physalacriaceae</taxon>
        <taxon>Armillaria</taxon>
    </lineage>
</organism>
<keyword evidence="2" id="KW-1185">Reference proteome</keyword>
<evidence type="ECO:0000313" key="2">
    <source>
        <dbReference type="Proteomes" id="UP001175228"/>
    </source>
</evidence>
<gene>
    <name evidence="1" type="ORF">EDD18DRAFT_1356197</name>
</gene>